<keyword evidence="3" id="KW-0804">Transcription</keyword>
<dbReference type="Proteomes" id="UP000461730">
    <property type="component" value="Unassembled WGS sequence"/>
</dbReference>
<dbReference type="RefSeq" id="WP_157306576.1">
    <property type="nucleotide sequence ID" value="NZ_WRXN01000005.1"/>
</dbReference>
<dbReference type="Gene3D" id="1.10.10.60">
    <property type="entry name" value="Homeodomain-like"/>
    <property type="match status" value="1"/>
</dbReference>
<dbReference type="SUPFAM" id="SSF46689">
    <property type="entry name" value="Homeodomain-like"/>
    <property type="match status" value="1"/>
</dbReference>
<protein>
    <submittedName>
        <fullName evidence="5">Helix-turn-helix domain-containing protein</fullName>
    </submittedName>
</protein>
<dbReference type="InterPro" id="IPR014710">
    <property type="entry name" value="RmlC-like_jellyroll"/>
</dbReference>
<sequence>MAGKNEITVYDAKAFTSKFMPSKELEALLKGDLRKFLVTRLEDMYRHVKKAVPASRSVTHSCLYLTAGEAIMKIGSETYRVGKDELLFVPAGQVFSFKENDVNKGFFCNFHDNMLLGKYGNSGLLKEFEFLRVWGNPKILPGKKASRYILQVFERLLAEYQENGVRNLDILQPYFIAMLCEVNRAYQPVSGSRYTAAENIAIKFRELVFSNIRTRHLVTDYAAMLNISPNHLNKTVKAVTERSPTKWIDEAIVLEAKVLLNQSNFPISEVAIQVGFEDQSYFTRLFRKYEGITPSEFRKMIEMS</sequence>
<keyword evidence="2" id="KW-0238">DNA-binding</keyword>
<dbReference type="Gene3D" id="2.60.120.10">
    <property type="entry name" value="Jelly Rolls"/>
    <property type="match status" value="1"/>
</dbReference>
<dbReference type="InterPro" id="IPR009057">
    <property type="entry name" value="Homeodomain-like_sf"/>
</dbReference>
<reference evidence="5 6" key="1">
    <citation type="submission" date="2019-12" db="EMBL/GenBank/DDBJ databases">
        <title>Chitinophaga sp. strain ysch24 (GDMCC 1.1355), whole genome shotgun sequence.</title>
        <authorList>
            <person name="Zhang X."/>
        </authorList>
    </citation>
    <scope>NUCLEOTIDE SEQUENCE [LARGE SCALE GENOMIC DNA]</scope>
    <source>
        <strain evidence="6">ysch24</strain>
    </source>
</reference>
<dbReference type="InterPro" id="IPR020449">
    <property type="entry name" value="Tscrpt_reg_AraC-type_HTH"/>
</dbReference>
<name>A0A7K1U4C4_9BACT</name>
<feature type="domain" description="HTH araC/xylS-type" evidence="4">
    <location>
        <begin position="202"/>
        <end position="300"/>
    </location>
</feature>
<evidence type="ECO:0000313" key="6">
    <source>
        <dbReference type="Proteomes" id="UP000461730"/>
    </source>
</evidence>
<dbReference type="PROSITE" id="PS01124">
    <property type="entry name" value="HTH_ARAC_FAMILY_2"/>
    <property type="match status" value="1"/>
</dbReference>
<dbReference type="PRINTS" id="PR00032">
    <property type="entry name" value="HTHARAC"/>
</dbReference>
<evidence type="ECO:0000256" key="3">
    <source>
        <dbReference type="ARBA" id="ARBA00023163"/>
    </source>
</evidence>
<evidence type="ECO:0000256" key="1">
    <source>
        <dbReference type="ARBA" id="ARBA00023015"/>
    </source>
</evidence>
<dbReference type="AlphaFoldDB" id="A0A7K1U4C4"/>
<dbReference type="SMART" id="SM00342">
    <property type="entry name" value="HTH_ARAC"/>
    <property type="match status" value="1"/>
</dbReference>
<dbReference type="PANTHER" id="PTHR43280">
    <property type="entry name" value="ARAC-FAMILY TRANSCRIPTIONAL REGULATOR"/>
    <property type="match status" value="1"/>
</dbReference>
<comment type="caution">
    <text evidence="5">The sequence shown here is derived from an EMBL/GenBank/DDBJ whole genome shotgun (WGS) entry which is preliminary data.</text>
</comment>
<dbReference type="Pfam" id="PF12833">
    <property type="entry name" value="HTH_18"/>
    <property type="match status" value="1"/>
</dbReference>
<dbReference type="PANTHER" id="PTHR43280:SF32">
    <property type="entry name" value="TRANSCRIPTIONAL REGULATORY PROTEIN"/>
    <property type="match status" value="1"/>
</dbReference>
<proteinExistence type="predicted"/>
<keyword evidence="6" id="KW-1185">Reference proteome</keyword>
<evidence type="ECO:0000256" key="2">
    <source>
        <dbReference type="ARBA" id="ARBA00023125"/>
    </source>
</evidence>
<dbReference type="GO" id="GO:0003700">
    <property type="term" value="F:DNA-binding transcription factor activity"/>
    <property type="evidence" value="ECO:0007669"/>
    <property type="project" value="InterPro"/>
</dbReference>
<dbReference type="EMBL" id="WRXN01000005">
    <property type="protein sequence ID" value="MVT09146.1"/>
    <property type="molecule type" value="Genomic_DNA"/>
</dbReference>
<organism evidence="5 6">
    <name type="scientific">Chitinophaga tropicalis</name>
    <dbReference type="NCBI Taxonomy" id="2683588"/>
    <lineage>
        <taxon>Bacteria</taxon>
        <taxon>Pseudomonadati</taxon>
        <taxon>Bacteroidota</taxon>
        <taxon>Chitinophagia</taxon>
        <taxon>Chitinophagales</taxon>
        <taxon>Chitinophagaceae</taxon>
        <taxon>Chitinophaga</taxon>
    </lineage>
</organism>
<accession>A0A7K1U4C4</accession>
<evidence type="ECO:0000313" key="5">
    <source>
        <dbReference type="EMBL" id="MVT09146.1"/>
    </source>
</evidence>
<keyword evidence="1" id="KW-0805">Transcription regulation</keyword>
<dbReference type="InterPro" id="IPR018060">
    <property type="entry name" value="HTH_AraC"/>
</dbReference>
<evidence type="ECO:0000259" key="4">
    <source>
        <dbReference type="PROSITE" id="PS01124"/>
    </source>
</evidence>
<gene>
    <name evidence="5" type="ORF">GO493_12810</name>
</gene>
<dbReference type="GO" id="GO:0043565">
    <property type="term" value="F:sequence-specific DNA binding"/>
    <property type="evidence" value="ECO:0007669"/>
    <property type="project" value="InterPro"/>
</dbReference>